<dbReference type="SUPFAM" id="SSF53474">
    <property type="entry name" value="alpha/beta-Hydrolases"/>
    <property type="match status" value="1"/>
</dbReference>
<organism evidence="2 3">
    <name type="scientific">Marinobacter subterrani</name>
    <dbReference type="NCBI Taxonomy" id="1658765"/>
    <lineage>
        <taxon>Bacteria</taxon>
        <taxon>Pseudomonadati</taxon>
        <taxon>Pseudomonadota</taxon>
        <taxon>Gammaproteobacteria</taxon>
        <taxon>Pseudomonadales</taxon>
        <taxon>Marinobacteraceae</taxon>
        <taxon>Marinobacter</taxon>
    </lineage>
</organism>
<reference evidence="2 3" key="1">
    <citation type="submission" date="2015-06" db="EMBL/GenBank/DDBJ databases">
        <title>Marinobacter subterrani, a genetically tractable neutrophilic iron-oxidizing strain isolated from the Soudan Iron Mine.</title>
        <authorList>
            <person name="Bonis B.M."/>
            <person name="Gralnick J.A."/>
        </authorList>
    </citation>
    <scope>NUCLEOTIDE SEQUENCE [LARGE SCALE GENOMIC DNA]</scope>
    <source>
        <strain evidence="2 3">JG233</strain>
    </source>
</reference>
<dbReference type="PANTHER" id="PTHR22946">
    <property type="entry name" value="DIENELACTONE HYDROLASE DOMAIN-CONTAINING PROTEIN-RELATED"/>
    <property type="match status" value="1"/>
</dbReference>
<evidence type="ECO:0000313" key="2">
    <source>
        <dbReference type="EMBL" id="KMQ76662.1"/>
    </source>
</evidence>
<dbReference type="PANTHER" id="PTHR22946:SF0">
    <property type="entry name" value="DIENELACTONE HYDROLASE DOMAIN-CONTAINING PROTEIN"/>
    <property type="match status" value="1"/>
</dbReference>
<dbReference type="AlphaFoldDB" id="A0A0J7JEU8"/>
<protein>
    <submittedName>
        <fullName evidence="2">Dienelactone hydrolase family</fullName>
    </submittedName>
</protein>
<evidence type="ECO:0000313" key="3">
    <source>
        <dbReference type="Proteomes" id="UP000036102"/>
    </source>
</evidence>
<dbReference type="PATRIC" id="fig|1658765.3.peg.2900"/>
<keyword evidence="3" id="KW-1185">Reference proteome</keyword>
<dbReference type="InterPro" id="IPR029058">
    <property type="entry name" value="AB_hydrolase_fold"/>
</dbReference>
<gene>
    <name evidence="2" type="ORF">Msub_12876</name>
</gene>
<dbReference type="EMBL" id="LFBU01000001">
    <property type="protein sequence ID" value="KMQ76662.1"/>
    <property type="molecule type" value="Genomic_DNA"/>
</dbReference>
<dbReference type="Gene3D" id="3.40.50.1820">
    <property type="entry name" value="alpha/beta hydrolase"/>
    <property type="match status" value="1"/>
</dbReference>
<keyword evidence="2" id="KW-0378">Hydrolase</keyword>
<dbReference type="InterPro" id="IPR050261">
    <property type="entry name" value="FrsA_esterase"/>
</dbReference>
<dbReference type="STRING" id="1658765.Msub_12876"/>
<dbReference type="Pfam" id="PF01738">
    <property type="entry name" value="DLH"/>
    <property type="match status" value="1"/>
</dbReference>
<name>A0A0J7JEU8_9GAMM</name>
<accession>A0A0J7JEU8</accession>
<sequence length="157" mass="16625">MITRKAGAAAGYTAFALDMYGSGKQADHPDTAQKFMQEATRDMDQVKARFMKAMDILQNHESVDASRIAAQGYCFGGAGVLNMARMGVNLAGVVSFHGALGSPITAQPGAVKARVQVYTGGADKVAAEFGMPIGYDEAAATRSWEGAMRFYGEIFAL</sequence>
<feature type="domain" description="Dienelactone hydrolase" evidence="1">
    <location>
        <begin position="8"/>
        <end position="125"/>
    </location>
</feature>
<proteinExistence type="predicted"/>
<dbReference type="Proteomes" id="UP000036102">
    <property type="component" value="Unassembled WGS sequence"/>
</dbReference>
<comment type="caution">
    <text evidence="2">The sequence shown here is derived from an EMBL/GenBank/DDBJ whole genome shotgun (WGS) entry which is preliminary data.</text>
</comment>
<dbReference type="GO" id="GO:0016787">
    <property type="term" value="F:hydrolase activity"/>
    <property type="evidence" value="ECO:0007669"/>
    <property type="project" value="UniProtKB-KW"/>
</dbReference>
<evidence type="ECO:0000259" key="1">
    <source>
        <dbReference type="Pfam" id="PF01738"/>
    </source>
</evidence>
<dbReference type="InterPro" id="IPR002925">
    <property type="entry name" value="Dienelactn_hydro"/>
</dbReference>